<sequence length="110" mass="12211">MKGCSSYLYPMHQMHGRALYTWRLLIGFGSLTFGRHAFGRAMNSVVDRGVVRILAETCPDIKSSAIAKAFPHVPSRISRFVFGSLISASGITLLFTSETISDTEQNQFDH</sequence>
<reference evidence="1 2" key="2">
    <citation type="journal article" date="2022" name="Mol. Ecol. Resour.">
        <title>The genomes of chicory, endive, great burdock and yacon provide insights into Asteraceae paleo-polyploidization history and plant inulin production.</title>
        <authorList>
            <person name="Fan W."/>
            <person name="Wang S."/>
            <person name="Wang H."/>
            <person name="Wang A."/>
            <person name="Jiang F."/>
            <person name="Liu H."/>
            <person name="Zhao H."/>
            <person name="Xu D."/>
            <person name="Zhang Y."/>
        </authorList>
    </citation>
    <scope>NUCLEOTIDE SEQUENCE [LARGE SCALE GENOMIC DNA]</scope>
    <source>
        <strain evidence="2">cv. Niubang</strain>
    </source>
</reference>
<accession>A0ACB9B8U2</accession>
<organism evidence="1 2">
    <name type="scientific">Arctium lappa</name>
    <name type="common">Greater burdock</name>
    <name type="synonym">Lappa major</name>
    <dbReference type="NCBI Taxonomy" id="4217"/>
    <lineage>
        <taxon>Eukaryota</taxon>
        <taxon>Viridiplantae</taxon>
        <taxon>Streptophyta</taxon>
        <taxon>Embryophyta</taxon>
        <taxon>Tracheophyta</taxon>
        <taxon>Spermatophyta</taxon>
        <taxon>Magnoliopsida</taxon>
        <taxon>eudicotyledons</taxon>
        <taxon>Gunneridae</taxon>
        <taxon>Pentapetalae</taxon>
        <taxon>asterids</taxon>
        <taxon>campanulids</taxon>
        <taxon>Asterales</taxon>
        <taxon>Asteraceae</taxon>
        <taxon>Carduoideae</taxon>
        <taxon>Cardueae</taxon>
        <taxon>Arctiinae</taxon>
        <taxon>Arctium</taxon>
    </lineage>
</organism>
<protein>
    <submittedName>
        <fullName evidence="1">Uncharacterized protein</fullName>
    </submittedName>
</protein>
<proteinExistence type="predicted"/>
<evidence type="ECO:0000313" key="2">
    <source>
        <dbReference type="Proteomes" id="UP001055879"/>
    </source>
</evidence>
<reference evidence="2" key="1">
    <citation type="journal article" date="2022" name="Mol. Ecol. Resour.">
        <title>The genomes of chicory, endive, great burdock and yacon provide insights into Asteraceae palaeo-polyploidization history and plant inulin production.</title>
        <authorList>
            <person name="Fan W."/>
            <person name="Wang S."/>
            <person name="Wang H."/>
            <person name="Wang A."/>
            <person name="Jiang F."/>
            <person name="Liu H."/>
            <person name="Zhao H."/>
            <person name="Xu D."/>
            <person name="Zhang Y."/>
        </authorList>
    </citation>
    <scope>NUCLEOTIDE SEQUENCE [LARGE SCALE GENOMIC DNA]</scope>
    <source>
        <strain evidence="2">cv. Niubang</strain>
    </source>
</reference>
<dbReference type="Proteomes" id="UP001055879">
    <property type="component" value="Linkage Group LG06"/>
</dbReference>
<dbReference type="EMBL" id="CM042052">
    <property type="protein sequence ID" value="KAI3718216.1"/>
    <property type="molecule type" value="Genomic_DNA"/>
</dbReference>
<name>A0ACB9B8U2_ARCLA</name>
<keyword evidence="2" id="KW-1185">Reference proteome</keyword>
<comment type="caution">
    <text evidence="1">The sequence shown here is derived from an EMBL/GenBank/DDBJ whole genome shotgun (WGS) entry which is preliminary data.</text>
</comment>
<gene>
    <name evidence="1" type="ORF">L6452_19078</name>
</gene>
<evidence type="ECO:0000313" key="1">
    <source>
        <dbReference type="EMBL" id="KAI3718216.1"/>
    </source>
</evidence>